<evidence type="ECO:0000256" key="11">
    <source>
        <dbReference type="ARBA" id="ARBA00023146"/>
    </source>
</evidence>
<keyword evidence="9 13" id="KW-0694">RNA-binding</keyword>
<evidence type="ECO:0000259" key="14">
    <source>
        <dbReference type="PROSITE" id="PS50862"/>
    </source>
</evidence>
<dbReference type="InterPro" id="IPR033728">
    <property type="entry name" value="ThrRS_core"/>
</dbReference>
<keyword evidence="16" id="KW-1185">Reference proteome</keyword>
<dbReference type="FunFam" id="3.30.54.20:FF:000002">
    <property type="entry name" value="Threonine--tRNA ligase"/>
    <property type="match status" value="1"/>
</dbReference>
<dbReference type="GO" id="GO:0016787">
    <property type="term" value="F:hydrolase activity"/>
    <property type="evidence" value="ECO:0007669"/>
    <property type="project" value="UniProtKB-KW"/>
</dbReference>
<evidence type="ECO:0000313" key="15">
    <source>
        <dbReference type="EMBL" id="AFZ59377.1"/>
    </source>
</evidence>
<dbReference type="InterPro" id="IPR002314">
    <property type="entry name" value="aa-tRNA-synt_IIb"/>
</dbReference>
<dbReference type="eggNOG" id="COG0441">
    <property type="taxonomic scope" value="Bacteria"/>
</dbReference>
<dbReference type="InterPro" id="IPR002320">
    <property type="entry name" value="Thr-tRNA-ligase_IIa"/>
</dbReference>
<keyword evidence="2 13" id="KW-0963">Cytoplasm</keyword>
<dbReference type="Pfam" id="PF07973">
    <property type="entry name" value="tRNA_SAD"/>
    <property type="match status" value="1"/>
</dbReference>
<dbReference type="AlphaFoldDB" id="K9ZLG6"/>
<dbReference type="PANTHER" id="PTHR11451">
    <property type="entry name" value="THREONINE-TRNA LIGASE"/>
    <property type="match status" value="1"/>
</dbReference>
<organism evidence="15 16">
    <name type="scientific">Anabaena cylindrica (strain ATCC 27899 / PCC 7122)</name>
    <dbReference type="NCBI Taxonomy" id="272123"/>
    <lineage>
        <taxon>Bacteria</taxon>
        <taxon>Bacillati</taxon>
        <taxon>Cyanobacteriota</taxon>
        <taxon>Cyanophyceae</taxon>
        <taxon>Nostocales</taxon>
        <taxon>Nostocaceae</taxon>
        <taxon>Anabaena</taxon>
    </lineage>
</organism>
<dbReference type="Gene3D" id="3.30.54.20">
    <property type="match status" value="1"/>
</dbReference>
<dbReference type="Gene3D" id="3.40.50.800">
    <property type="entry name" value="Anticodon-binding domain"/>
    <property type="match status" value="1"/>
</dbReference>
<keyword evidence="4 13" id="KW-0436">Ligase</keyword>
<comment type="caution">
    <text evidence="13">Lacks conserved residue(s) required for the propagation of feature annotation.</text>
</comment>
<dbReference type="Gene3D" id="3.30.930.10">
    <property type="entry name" value="Bira Bifunctional Protein, Domain 2"/>
    <property type="match status" value="1"/>
</dbReference>
<comment type="subcellular location">
    <subcellularLocation>
        <location evidence="13">Cytoplasm</location>
    </subcellularLocation>
</comment>
<protein>
    <recommendedName>
        <fullName evidence="13">Threonine--tRNA ligase</fullName>
        <ecNumber evidence="13">6.1.1.3</ecNumber>
    </recommendedName>
    <alternativeName>
        <fullName evidence="13">Threonyl-tRNA synthetase</fullName>
        <shortName evidence="13">ThrRS</shortName>
    </alternativeName>
</protein>
<keyword evidence="7 13" id="KW-0862">Zinc</keyword>
<dbReference type="SUPFAM" id="SSF52954">
    <property type="entry name" value="Class II aaRS ABD-related"/>
    <property type="match status" value="1"/>
</dbReference>
<keyword evidence="6 13" id="KW-0547">Nucleotide-binding</keyword>
<name>K9ZLG6_ANACC</name>
<dbReference type="InterPro" id="IPR006195">
    <property type="entry name" value="aa-tRNA-synth_II"/>
</dbReference>
<evidence type="ECO:0000256" key="13">
    <source>
        <dbReference type="HAMAP-Rule" id="MF_00184"/>
    </source>
</evidence>
<dbReference type="CDD" id="cd00771">
    <property type="entry name" value="ThrRS_core"/>
    <property type="match status" value="1"/>
</dbReference>
<evidence type="ECO:0000256" key="6">
    <source>
        <dbReference type="ARBA" id="ARBA00022741"/>
    </source>
</evidence>
<proteinExistence type="inferred from homology"/>
<dbReference type="RefSeq" id="WP_015215995.1">
    <property type="nucleotide sequence ID" value="NC_019771.1"/>
</dbReference>
<dbReference type="InterPro" id="IPR018163">
    <property type="entry name" value="Thr/Ala-tRNA-synth_IIc_edit"/>
</dbReference>
<feature type="domain" description="Aminoacyl-transfer RNA synthetases class-II family profile" evidence="14">
    <location>
        <begin position="234"/>
        <end position="517"/>
    </location>
</feature>
<sequence>MSPNQETQNLEQPEKIYLPRTSESETLKKIRHTASHVMAMAVQKLFPKAQVTIGPWIENGFYYDFDSPEPFSDKDLKAIQKEMVKIINRKLPVVREEVSREEAQRRIEEIKEPYKLEILADIKQEPITIYHLGDEWWDLCAGPHLENTKEINAKAIELESVAGAYWRGDENKAQLQRIYATAWETPEQLAEYKRRKQEALRRDHRKLGKELGLFIFADLVGPGLPLWTPKGTLLRTTLEDFLKKEQLKRGYLPVVTPHIARVDLFKTSGHWQKYKEDMFPLMAEDEEAKALEQGFVLKPMNCPFHIQIYKSELRSYRELPMRLAEFGTVYRYEQSGELGGLTRVRGFTVDDSHLFVSPEQLDSEFLNVVDLILSVFGSLQLKNFKARLSFRDPASDKYIGSDEAWDKAEGAIRRAVEQLGMDYFEGIGEAAFYGPKLDFIFSDALEREWQLGTVQVDYNLPERFDLEYVAEDGSRKRPVMIHRAPFGSLERLIGILIEEYAGDFPLWLAPVQIRLLPVGELQLDFTKEVVAKMVALGIRAEVDTSGDRLGKLIRNAEKDKIPVMAVVGAKEVETNSLSIRTRASGELGAIAVDEVVDKITGAIANFSNF</sequence>
<dbReference type="GO" id="GO:0005524">
    <property type="term" value="F:ATP binding"/>
    <property type="evidence" value="ECO:0007669"/>
    <property type="project" value="UniProtKB-UniRule"/>
</dbReference>
<accession>K9ZLG6</accession>
<evidence type="ECO:0000256" key="1">
    <source>
        <dbReference type="ARBA" id="ARBA00008226"/>
    </source>
</evidence>
<keyword evidence="5 13" id="KW-0479">Metal-binding</keyword>
<comment type="catalytic activity">
    <reaction evidence="12 13">
        <text>tRNA(Thr) + L-threonine + ATP = L-threonyl-tRNA(Thr) + AMP + diphosphate + H(+)</text>
        <dbReference type="Rhea" id="RHEA:24624"/>
        <dbReference type="Rhea" id="RHEA-COMP:9670"/>
        <dbReference type="Rhea" id="RHEA-COMP:9704"/>
        <dbReference type="ChEBI" id="CHEBI:15378"/>
        <dbReference type="ChEBI" id="CHEBI:30616"/>
        <dbReference type="ChEBI" id="CHEBI:33019"/>
        <dbReference type="ChEBI" id="CHEBI:57926"/>
        <dbReference type="ChEBI" id="CHEBI:78442"/>
        <dbReference type="ChEBI" id="CHEBI:78534"/>
        <dbReference type="ChEBI" id="CHEBI:456215"/>
        <dbReference type="EC" id="6.1.1.3"/>
    </reaction>
</comment>
<evidence type="ECO:0000256" key="2">
    <source>
        <dbReference type="ARBA" id="ARBA00022490"/>
    </source>
</evidence>
<dbReference type="GO" id="GO:0004829">
    <property type="term" value="F:threonine-tRNA ligase activity"/>
    <property type="evidence" value="ECO:0007669"/>
    <property type="project" value="UniProtKB-UniRule"/>
</dbReference>
<evidence type="ECO:0000256" key="7">
    <source>
        <dbReference type="ARBA" id="ARBA00022833"/>
    </source>
</evidence>
<dbReference type="Pfam" id="PF03129">
    <property type="entry name" value="HGTP_anticodon"/>
    <property type="match status" value="1"/>
</dbReference>
<dbReference type="SMART" id="SM00863">
    <property type="entry name" value="tRNA_SAD"/>
    <property type="match status" value="1"/>
</dbReference>
<reference evidence="16" key="1">
    <citation type="journal article" date="2013" name="Proc. Natl. Acad. Sci. U.S.A.">
        <title>Improving the coverage of the cyanobacterial phylum using diversity-driven genome sequencing.</title>
        <authorList>
            <person name="Shih P.M."/>
            <person name="Wu D."/>
            <person name="Latifi A."/>
            <person name="Axen S.D."/>
            <person name="Fewer D.P."/>
            <person name="Talla E."/>
            <person name="Calteau A."/>
            <person name="Cai F."/>
            <person name="Tandeau de Marsac N."/>
            <person name="Rippka R."/>
            <person name="Herdman M."/>
            <person name="Sivonen K."/>
            <person name="Coursin T."/>
            <person name="Laurent T."/>
            <person name="Goodwin L."/>
            <person name="Nolan M."/>
            <person name="Davenport K.W."/>
            <person name="Han C.S."/>
            <person name="Rubin E.M."/>
            <person name="Eisen J.A."/>
            <person name="Woyke T."/>
            <person name="Gugger M."/>
            <person name="Kerfeld C.A."/>
        </authorList>
    </citation>
    <scope>NUCLEOTIDE SEQUENCE [LARGE SCALE GENOMIC DNA]</scope>
    <source>
        <strain evidence="16">ATCC 27899 / PCC 7122</strain>
    </source>
</reference>
<dbReference type="SUPFAM" id="SSF55186">
    <property type="entry name" value="ThrRS/AlaRS common domain"/>
    <property type="match status" value="1"/>
</dbReference>
<evidence type="ECO:0000313" key="16">
    <source>
        <dbReference type="Proteomes" id="UP000010474"/>
    </source>
</evidence>
<dbReference type="EMBL" id="CP003659">
    <property type="protein sequence ID" value="AFZ59377.1"/>
    <property type="molecule type" value="Genomic_DNA"/>
</dbReference>
<dbReference type="Proteomes" id="UP000010474">
    <property type="component" value="Chromosome"/>
</dbReference>
<dbReference type="GO" id="GO:0000049">
    <property type="term" value="F:tRNA binding"/>
    <property type="evidence" value="ECO:0007669"/>
    <property type="project" value="UniProtKB-KW"/>
</dbReference>
<dbReference type="InterPro" id="IPR047246">
    <property type="entry name" value="ThrRS_anticodon"/>
</dbReference>
<evidence type="ECO:0000256" key="5">
    <source>
        <dbReference type="ARBA" id="ARBA00022723"/>
    </source>
</evidence>
<dbReference type="GO" id="GO:0005737">
    <property type="term" value="C:cytoplasm"/>
    <property type="evidence" value="ECO:0007669"/>
    <property type="project" value="UniProtKB-SubCell"/>
</dbReference>
<dbReference type="InterPro" id="IPR045864">
    <property type="entry name" value="aa-tRNA-synth_II/BPL/LPL"/>
</dbReference>
<keyword evidence="3 13" id="KW-0820">tRNA-binding</keyword>
<dbReference type="PRINTS" id="PR01047">
    <property type="entry name" value="TRNASYNTHTHR"/>
</dbReference>
<keyword evidence="8 13" id="KW-0067">ATP-binding</keyword>
<dbReference type="STRING" id="272123.Anacy_4007"/>
<evidence type="ECO:0000256" key="4">
    <source>
        <dbReference type="ARBA" id="ARBA00022598"/>
    </source>
</evidence>
<gene>
    <name evidence="13" type="primary">thrS</name>
    <name evidence="15" type="ordered locus">Anacy_4007</name>
</gene>
<dbReference type="PANTHER" id="PTHR11451:SF44">
    <property type="entry name" value="THREONINE--TRNA LIGASE, CHLOROPLASTIC_MITOCHONDRIAL 2"/>
    <property type="match status" value="1"/>
</dbReference>
<dbReference type="HOGENOM" id="CLU_008554_0_1_3"/>
<dbReference type="OrthoDB" id="9802304at2"/>
<dbReference type="InterPro" id="IPR012947">
    <property type="entry name" value="tRNA_SAD"/>
</dbReference>
<evidence type="ECO:0000256" key="12">
    <source>
        <dbReference type="ARBA" id="ARBA00049515"/>
    </source>
</evidence>
<dbReference type="InterPro" id="IPR004154">
    <property type="entry name" value="Anticodon-bd"/>
</dbReference>
<comment type="subunit">
    <text evidence="13">Homodimer.</text>
</comment>
<dbReference type="NCBIfam" id="TIGR00418">
    <property type="entry name" value="thrS"/>
    <property type="match status" value="1"/>
</dbReference>
<feature type="binding site" evidence="13">
    <location>
        <position position="353"/>
    </location>
    <ligand>
        <name>Zn(2+)</name>
        <dbReference type="ChEBI" id="CHEBI:29105"/>
        <note>catalytic</note>
    </ligand>
</feature>
<dbReference type="InterPro" id="IPR036621">
    <property type="entry name" value="Anticodon-bd_dom_sf"/>
</dbReference>
<dbReference type="HAMAP" id="MF_00184">
    <property type="entry name" value="Thr_tRNA_synth"/>
    <property type="match status" value="1"/>
</dbReference>
<keyword evidence="15" id="KW-0378">Hydrolase</keyword>
<dbReference type="KEGG" id="acy:Anacy_4007"/>
<evidence type="ECO:0000256" key="8">
    <source>
        <dbReference type="ARBA" id="ARBA00022840"/>
    </source>
</evidence>
<dbReference type="Pfam" id="PF00587">
    <property type="entry name" value="tRNA-synt_2b"/>
    <property type="match status" value="1"/>
</dbReference>
<dbReference type="Gene3D" id="3.30.980.10">
    <property type="entry name" value="Threonyl-trna Synthetase, Chain A, domain 2"/>
    <property type="match status" value="1"/>
</dbReference>
<dbReference type="EC" id="6.1.1.3" evidence="13"/>
<dbReference type="GO" id="GO:0046872">
    <property type="term" value="F:metal ion binding"/>
    <property type="evidence" value="ECO:0007669"/>
    <property type="project" value="UniProtKB-KW"/>
</dbReference>
<dbReference type="FunFam" id="3.30.930.10:FF:000002">
    <property type="entry name" value="Threonine--tRNA ligase"/>
    <property type="match status" value="1"/>
</dbReference>
<evidence type="ECO:0000256" key="3">
    <source>
        <dbReference type="ARBA" id="ARBA00022555"/>
    </source>
</evidence>
<dbReference type="FunFam" id="3.40.50.800:FF:000001">
    <property type="entry name" value="Threonine--tRNA ligase"/>
    <property type="match status" value="1"/>
</dbReference>
<evidence type="ECO:0000256" key="9">
    <source>
        <dbReference type="ARBA" id="ARBA00022884"/>
    </source>
</evidence>
<keyword evidence="10 13" id="KW-0648">Protein biosynthesis</keyword>
<comment type="similarity">
    <text evidence="1 13">Belongs to the class-II aminoacyl-tRNA synthetase family.</text>
</comment>
<dbReference type="GO" id="GO:0006435">
    <property type="term" value="P:threonyl-tRNA aminoacylation"/>
    <property type="evidence" value="ECO:0007669"/>
    <property type="project" value="UniProtKB-UniRule"/>
</dbReference>
<dbReference type="SUPFAM" id="SSF55681">
    <property type="entry name" value="Class II aaRS and biotin synthetases"/>
    <property type="match status" value="1"/>
</dbReference>
<dbReference type="CDD" id="cd00860">
    <property type="entry name" value="ThrRS_anticodon"/>
    <property type="match status" value="1"/>
</dbReference>
<comment type="cofactor">
    <cofactor evidence="13">
        <name>Zn(2+)</name>
        <dbReference type="ChEBI" id="CHEBI:29105"/>
    </cofactor>
    <text evidence="13">Binds 1 zinc ion per subunit.</text>
</comment>
<keyword evidence="11 13" id="KW-0030">Aminoacyl-tRNA synthetase</keyword>
<dbReference type="PATRIC" id="fig|272123.3.peg.4353"/>
<evidence type="ECO:0000256" key="10">
    <source>
        <dbReference type="ARBA" id="ARBA00022917"/>
    </source>
</evidence>
<feature type="binding site" evidence="13">
    <location>
        <position position="482"/>
    </location>
    <ligand>
        <name>Zn(2+)</name>
        <dbReference type="ChEBI" id="CHEBI:29105"/>
        <note>catalytic</note>
    </ligand>
</feature>
<feature type="binding site" evidence="13">
    <location>
        <position position="302"/>
    </location>
    <ligand>
        <name>Zn(2+)</name>
        <dbReference type="ChEBI" id="CHEBI:29105"/>
        <note>catalytic</note>
    </ligand>
</feature>
<dbReference type="PROSITE" id="PS50862">
    <property type="entry name" value="AA_TRNA_LIGASE_II"/>
    <property type="match status" value="1"/>
</dbReference>